<accession>A0A151IN28</accession>
<organism evidence="1 2">
    <name type="scientific">Cyphomyrmex costatus</name>
    <dbReference type="NCBI Taxonomy" id="456900"/>
    <lineage>
        <taxon>Eukaryota</taxon>
        <taxon>Metazoa</taxon>
        <taxon>Ecdysozoa</taxon>
        <taxon>Arthropoda</taxon>
        <taxon>Hexapoda</taxon>
        <taxon>Insecta</taxon>
        <taxon>Pterygota</taxon>
        <taxon>Neoptera</taxon>
        <taxon>Endopterygota</taxon>
        <taxon>Hymenoptera</taxon>
        <taxon>Apocrita</taxon>
        <taxon>Aculeata</taxon>
        <taxon>Formicoidea</taxon>
        <taxon>Formicidae</taxon>
        <taxon>Myrmicinae</taxon>
        <taxon>Cyphomyrmex</taxon>
    </lineage>
</organism>
<dbReference type="AlphaFoldDB" id="A0A151IN28"/>
<evidence type="ECO:0008006" key="3">
    <source>
        <dbReference type="Google" id="ProtNLM"/>
    </source>
</evidence>
<evidence type="ECO:0000313" key="1">
    <source>
        <dbReference type="EMBL" id="KYN06244.1"/>
    </source>
</evidence>
<proteinExistence type="predicted"/>
<dbReference type="EMBL" id="KQ977026">
    <property type="protein sequence ID" value="KYN06244.1"/>
    <property type="molecule type" value="Genomic_DNA"/>
</dbReference>
<dbReference type="Proteomes" id="UP000078542">
    <property type="component" value="Unassembled WGS sequence"/>
</dbReference>
<name>A0A151IN28_9HYME</name>
<gene>
    <name evidence="1" type="ORF">ALC62_02836</name>
</gene>
<sequence>MGWCAACGARSTKKNKTLVFPKDPDRRFQMIAAVRALTLNNPNWNPTKTSVICEVCFIKF</sequence>
<reference evidence="1 2" key="1">
    <citation type="submission" date="2016-03" db="EMBL/GenBank/DDBJ databases">
        <title>Cyphomyrmex costatus WGS genome.</title>
        <authorList>
            <person name="Nygaard S."/>
            <person name="Hu H."/>
            <person name="Boomsma J."/>
            <person name="Zhang G."/>
        </authorList>
    </citation>
    <scope>NUCLEOTIDE SEQUENCE [LARGE SCALE GENOMIC DNA]</scope>
    <source>
        <strain evidence="1">MS0001</strain>
        <tissue evidence="1">Whole body</tissue>
    </source>
</reference>
<protein>
    <recommendedName>
        <fullName evidence="3">THAP-type domain-containing protein</fullName>
    </recommendedName>
</protein>
<keyword evidence="2" id="KW-1185">Reference proteome</keyword>
<evidence type="ECO:0000313" key="2">
    <source>
        <dbReference type="Proteomes" id="UP000078542"/>
    </source>
</evidence>